<reference evidence="2 3" key="1">
    <citation type="submission" date="2019-07" db="EMBL/GenBank/DDBJ databases">
        <title>WGS assembly of Gossypium tomentosum.</title>
        <authorList>
            <person name="Chen Z.J."/>
            <person name="Sreedasyam A."/>
            <person name="Ando A."/>
            <person name="Song Q."/>
            <person name="De L."/>
            <person name="Hulse-Kemp A."/>
            <person name="Ding M."/>
            <person name="Ye W."/>
            <person name="Kirkbride R."/>
            <person name="Jenkins J."/>
            <person name="Plott C."/>
            <person name="Lovell J."/>
            <person name="Lin Y.-M."/>
            <person name="Vaughn R."/>
            <person name="Liu B."/>
            <person name="Li W."/>
            <person name="Simpson S."/>
            <person name="Scheffler B."/>
            <person name="Saski C."/>
            <person name="Grover C."/>
            <person name="Hu G."/>
            <person name="Conover J."/>
            <person name="Carlson J."/>
            <person name="Shu S."/>
            <person name="Boston L."/>
            <person name="Williams M."/>
            <person name="Peterson D."/>
            <person name="Mcgee K."/>
            <person name="Jones D."/>
            <person name="Wendel J."/>
            <person name="Stelly D."/>
            <person name="Grimwood J."/>
            <person name="Schmutz J."/>
        </authorList>
    </citation>
    <scope>NUCLEOTIDE SEQUENCE [LARGE SCALE GENOMIC DNA]</scope>
    <source>
        <strain evidence="2">7179.01</strain>
    </source>
</reference>
<evidence type="ECO:0000313" key="2">
    <source>
        <dbReference type="EMBL" id="TYI19804.1"/>
    </source>
</evidence>
<sequence length="127" mass="14647">MKIISWNARVETLRRFHSNKLKGFGAMTTFSSVFLQLFCYLADGLLCDGGCHSSLSGVLCYFYYASGYWSSWRSENYVLWVKPSVAVFRVKLFNIWAFGLTAKKKVFKTSFEGVKWSHISFKILILI</sequence>
<evidence type="ECO:0008006" key="4">
    <source>
        <dbReference type="Google" id="ProtNLM"/>
    </source>
</evidence>
<proteinExistence type="predicted"/>
<keyword evidence="1" id="KW-1133">Transmembrane helix</keyword>
<organism evidence="2 3">
    <name type="scientific">Gossypium tomentosum</name>
    <name type="common">Hawaiian cotton</name>
    <name type="synonym">Gossypium sandvicense</name>
    <dbReference type="NCBI Taxonomy" id="34277"/>
    <lineage>
        <taxon>Eukaryota</taxon>
        <taxon>Viridiplantae</taxon>
        <taxon>Streptophyta</taxon>
        <taxon>Embryophyta</taxon>
        <taxon>Tracheophyta</taxon>
        <taxon>Spermatophyta</taxon>
        <taxon>Magnoliopsida</taxon>
        <taxon>eudicotyledons</taxon>
        <taxon>Gunneridae</taxon>
        <taxon>Pentapetalae</taxon>
        <taxon>rosids</taxon>
        <taxon>malvids</taxon>
        <taxon>Malvales</taxon>
        <taxon>Malvaceae</taxon>
        <taxon>Malvoideae</taxon>
        <taxon>Gossypium</taxon>
    </lineage>
</organism>
<gene>
    <name evidence="2" type="ORF">ES332_A07G190700v1</name>
</gene>
<dbReference type="AlphaFoldDB" id="A0A5D2PXA6"/>
<accession>A0A5D2PXA6</accession>
<feature type="transmembrane region" description="Helical" evidence="1">
    <location>
        <begin position="21"/>
        <end position="46"/>
    </location>
</feature>
<dbReference type="Proteomes" id="UP000322667">
    <property type="component" value="Chromosome A07"/>
</dbReference>
<name>A0A5D2PXA6_GOSTO</name>
<evidence type="ECO:0000313" key="3">
    <source>
        <dbReference type="Proteomes" id="UP000322667"/>
    </source>
</evidence>
<evidence type="ECO:0000256" key="1">
    <source>
        <dbReference type="SAM" id="Phobius"/>
    </source>
</evidence>
<dbReference type="EMBL" id="CM017616">
    <property type="protein sequence ID" value="TYI19804.1"/>
    <property type="molecule type" value="Genomic_DNA"/>
</dbReference>
<keyword evidence="1" id="KW-0812">Transmembrane</keyword>
<protein>
    <recommendedName>
        <fullName evidence="4">Transmembrane protein</fullName>
    </recommendedName>
</protein>
<keyword evidence="3" id="KW-1185">Reference proteome</keyword>
<keyword evidence="1" id="KW-0472">Membrane</keyword>